<dbReference type="PANTHER" id="PTHR21242:SF0">
    <property type="entry name" value="TRANSCRIPTION INITIATION FACTOR TFIID SUBUNIT 10"/>
    <property type="match status" value="1"/>
</dbReference>
<organism evidence="8 9">
    <name type="scientific">Jimgerdemannia flammicorona</name>
    <dbReference type="NCBI Taxonomy" id="994334"/>
    <lineage>
        <taxon>Eukaryota</taxon>
        <taxon>Fungi</taxon>
        <taxon>Fungi incertae sedis</taxon>
        <taxon>Mucoromycota</taxon>
        <taxon>Mucoromycotina</taxon>
        <taxon>Endogonomycetes</taxon>
        <taxon>Endogonales</taxon>
        <taxon>Endogonaceae</taxon>
        <taxon>Jimgerdemannia</taxon>
    </lineage>
</organism>
<sequence length="167" mass="18529">MFLAPKQEPVDDNDDTHMDEENDENQRDSSAGPSAAGPSSVAHTATAAPAPLPMSKREAEMSKKDRSLAEFLIMMDNYTPVIPDAVTDYYLSRTGFDCDDLRIKRLLALAAQKFIADIATDAYQYCKIRQQGNKKPGKDRKTVLTMEDLAAALSEYGINVKKPDFYS</sequence>
<keyword evidence="2 6" id="KW-0805">Transcription regulation</keyword>
<comment type="subcellular location">
    <subcellularLocation>
        <location evidence="1 6">Nucleus</location>
    </subcellularLocation>
</comment>
<dbReference type="GO" id="GO:0000124">
    <property type="term" value="C:SAGA complex"/>
    <property type="evidence" value="ECO:0007669"/>
    <property type="project" value="TreeGrafter"/>
</dbReference>
<evidence type="ECO:0000256" key="6">
    <source>
        <dbReference type="PIRNR" id="PIRNR017246"/>
    </source>
</evidence>
<evidence type="ECO:0000256" key="4">
    <source>
        <dbReference type="ARBA" id="ARBA00023242"/>
    </source>
</evidence>
<feature type="region of interest" description="Disordered" evidence="7">
    <location>
        <begin position="1"/>
        <end position="61"/>
    </location>
</feature>
<protein>
    <recommendedName>
        <fullName evidence="6">Transcription initiation factor TFIID subunit 10</fullName>
    </recommendedName>
</protein>
<evidence type="ECO:0000256" key="3">
    <source>
        <dbReference type="ARBA" id="ARBA00023163"/>
    </source>
</evidence>
<reference evidence="8 9" key="1">
    <citation type="journal article" date="2018" name="New Phytol.">
        <title>Phylogenomics of Endogonaceae and evolution of mycorrhizas within Mucoromycota.</title>
        <authorList>
            <person name="Chang Y."/>
            <person name="Desiro A."/>
            <person name="Na H."/>
            <person name="Sandor L."/>
            <person name="Lipzen A."/>
            <person name="Clum A."/>
            <person name="Barry K."/>
            <person name="Grigoriev I.V."/>
            <person name="Martin F.M."/>
            <person name="Stajich J.E."/>
            <person name="Smith M.E."/>
            <person name="Bonito G."/>
            <person name="Spatafora J.W."/>
        </authorList>
    </citation>
    <scope>NUCLEOTIDE SEQUENCE [LARGE SCALE GENOMIC DNA]</scope>
    <source>
        <strain evidence="8 9">AD002</strain>
    </source>
</reference>
<gene>
    <name evidence="8" type="ORF">BC938DRAFT_478015</name>
</gene>
<dbReference type="PRINTS" id="PR01443">
    <property type="entry name" value="TFIID30KDSUB"/>
</dbReference>
<comment type="function">
    <text evidence="6">Functions as a component of both the DNA-binding general transcription initiation factor complex TFIID and the transcription coactivator SAGA complex. Binding of TFIID to a promoter (with or without TATA element) is the initial step in pre-initiation complex (PIC) formation. TFIID plays a key role in the regulation of gene expression by RNA polymerase II through different activities such as transcription activator interaction, core promoter recognition and selectivity, TFIIA and TFIIB interaction, chromatin modification (histone acetylation by TAF1), facilitation of DNA opening and initiation of transcription. SAGA acts as a general cofactor required for essentially all RNA polymerase II transcription. At the promoters, SAGA is required for transcription pre-initiation complex (PIC) recruitment. It influences RNA polymerase II transcriptional activity through different activities such as TBP interaction (via core/TAF module) and promoter selectivity, interaction with transcription activators (via Tra1/SPT module), and chromatin modification through histone acetylation (via HAT module) and deubiquitination (via DUB module). SAGA preferentially acetylates histones H3 (to form H3K9ac, H3K14ac, H3K18ac and H3K23ac) and H2B and deubiquitinates histone H2B. SAGA interacts with DNA via upstream activating sequences (UASs).</text>
</comment>
<proteinExistence type="inferred from homology"/>
<dbReference type="PIRSF" id="PIRSF017246">
    <property type="entry name" value="TFIID_TAF10"/>
    <property type="match status" value="1"/>
</dbReference>
<evidence type="ECO:0000256" key="7">
    <source>
        <dbReference type="SAM" id="MobiDB-lite"/>
    </source>
</evidence>
<dbReference type="GO" id="GO:0005669">
    <property type="term" value="C:transcription factor TFIID complex"/>
    <property type="evidence" value="ECO:0007669"/>
    <property type="project" value="TreeGrafter"/>
</dbReference>
<dbReference type="EMBL" id="RBNJ01030582">
    <property type="protein sequence ID" value="RUS13223.1"/>
    <property type="molecule type" value="Genomic_DNA"/>
</dbReference>
<dbReference type="Proteomes" id="UP000274822">
    <property type="component" value="Unassembled WGS sequence"/>
</dbReference>
<dbReference type="InterPro" id="IPR003923">
    <property type="entry name" value="TAF10"/>
</dbReference>
<keyword evidence="4 6" id="KW-0539">Nucleus</keyword>
<keyword evidence="8" id="KW-0648">Protein biosynthesis</keyword>
<dbReference type="GO" id="GO:0016251">
    <property type="term" value="F:RNA polymerase II general transcription initiation factor activity"/>
    <property type="evidence" value="ECO:0007669"/>
    <property type="project" value="TreeGrafter"/>
</dbReference>
<dbReference type="PANTHER" id="PTHR21242">
    <property type="entry name" value="TRANSCRIPTION INITIATION FACTOR TFIID SUBUNIT 10"/>
    <property type="match status" value="1"/>
</dbReference>
<evidence type="ECO:0000256" key="2">
    <source>
        <dbReference type="ARBA" id="ARBA00023015"/>
    </source>
</evidence>
<keyword evidence="3 6" id="KW-0804">Transcription</keyword>
<dbReference type="Pfam" id="PF03540">
    <property type="entry name" value="TAF10"/>
    <property type="match status" value="1"/>
</dbReference>
<dbReference type="GO" id="GO:0003743">
    <property type="term" value="F:translation initiation factor activity"/>
    <property type="evidence" value="ECO:0007669"/>
    <property type="project" value="UniProtKB-KW"/>
</dbReference>
<accession>A0A433P6R3</accession>
<dbReference type="AlphaFoldDB" id="A0A433P6R3"/>
<keyword evidence="9" id="KW-1185">Reference proteome</keyword>
<dbReference type="GO" id="GO:0006367">
    <property type="term" value="P:transcription initiation at RNA polymerase II promoter"/>
    <property type="evidence" value="ECO:0007669"/>
    <property type="project" value="TreeGrafter"/>
</dbReference>
<comment type="caution">
    <text evidence="8">The sequence shown here is derived from an EMBL/GenBank/DDBJ whole genome shotgun (WGS) entry which is preliminary data.</text>
</comment>
<evidence type="ECO:0000256" key="1">
    <source>
        <dbReference type="ARBA" id="ARBA00004123"/>
    </source>
</evidence>
<evidence type="ECO:0000313" key="9">
    <source>
        <dbReference type="Proteomes" id="UP000274822"/>
    </source>
</evidence>
<dbReference type="GO" id="GO:1990841">
    <property type="term" value="F:promoter-specific chromatin binding"/>
    <property type="evidence" value="ECO:0007669"/>
    <property type="project" value="TreeGrafter"/>
</dbReference>
<evidence type="ECO:0000256" key="5">
    <source>
        <dbReference type="ARBA" id="ARBA00025730"/>
    </source>
</evidence>
<comment type="similarity">
    <text evidence="5 6">Belongs to the TAF10 family.</text>
</comment>
<feature type="compositionally biased region" description="Low complexity" evidence="7">
    <location>
        <begin position="29"/>
        <end position="49"/>
    </location>
</feature>
<evidence type="ECO:0000313" key="8">
    <source>
        <dbReference type="EMBL" id="RUS13223.1"/>
    </source>
</evidence>
<dbReference type="CDD" id="cd07982">
    <property type="entry name" value="HFD_TAF10"/>
    <property type="match status" value="1"/>
</dbReference>
<keyword evidence="8" id="KW-0396">Initiation factor</keyword>
<feature type="compositionally biased region" description="Acidic residues" evidence="7">
    <location>
        <begin position="10"/>
        <end position="23"/>
    </location>
</feature>
<name>A0A433P6R3_9FUNG</name>